<evidence type="ECO:0000313" key="1">
    <source>
        <dbReference type="EMBL" id="CAI5772951.1"/>
    </source>
</evidence>
<gene>
    <name evidence="1" type="ORF">PODLI_1B006966</name>
</gene>
<proteinExistence type="predicted"/>
<reference evidence="1" key="1">
    <citation type="submission" date="2022-12" db="EMBL/GenBank/DDBJ databases">
        <authorList>
            <person name="Alioto T."/>
            <person name="Alioto T."/>
            <person name="Gomez Garrido J."/>
        </authorList>
    </citation>
    <scope>NUCLEOTIDE SEQUENCE</scope>
</reference>
<sequence>MRLFGPVAPLGQSSRRLLPLASAPASQPRPIGPFYPLSPADGLEETSVCERVPRLPAAALCWGKRGTASGAAVMWHRGEVAKGREGERLSHRRDGHNWRPLARLGVTGGENEGCSPTKSQAKMFSPSLWALLGVPEEQPFISFVGTPAGLKKLRERKRSPLDFSGGPFKQQSFGKLPWPDRCQFNSFTVFGSRYY</sequence>
<evidence type="ECO:0000313" key="2">
    <source>
        <dbReference type="Proteomes" id="UP001178461"/>
    </source>
</evidence>
<dbReference type="Proteomes" id="UP001178461">
    <property type="component" value="Chromosome 4"/>
</dbReference>
<dbReference type="EMBL" id="OX395129">
    <property type="protein sequence ID" value="CAI5772951.1"/>
    <property type="molecule type" value="Genomic_DNA"/>
</dbReference>
<accession>A0AA35K8D7</accession>
<protein>
    <submittedName>
        <fullName evidence="1">Uncharacterized protein</fullName>
    </submittedName>
</protein>
<dbReference type="AlphaFoldDB" id="A0AA35K8D7"/>
<keyword evidence="2" id="KW-1185">Reference proteome</keyword>
<organism evidence="1 2">
    <name type="scientific">Podarcis lilfordi</name>
    <name type="common">Lilford's wall lizard</name>
    <dbReference type="NCBI Taxonomy" id="74358"/>
    <lineage>
        <taxon>Eukaryota</taxon>
        <taxon>Metazoa</taxon>
        <taxon>Chordata</taxon>
        <taxon>Craniata</taxon>
        <taxon>Vertebrata</taxon>
        <taxon>Euteleostomi</taxon>
        <taxon>Lepidosauria</taxon>
        <taxon>Squamata</taxon>
        <taxon>Bifurcata</taxon>
        <taxon>Unidentata</taxon>
        <taxon>Episquamata</taxon>
        <taxon>Laterata</taxon>
        <taxon>Lacertibaenia</taxon>
        <taxon>Lacertidae</taxon>
        <taxon>Podarcis</taxon>
    </lineage>
</organism>
<name>A0AA35K8D7_9SAUR</name>